<organism evidence="4 5">
    <name type="scientific">Aquimarina litoralis</name>
    <dbReference type="NCBI Taxonomy" id="584605"/>
    <lineage>
        <taxon>Bacteria</taxon>
        <taxon>Pseudomonadati</taxon>
        <taxon>Bacteroidota</taxon>
        <taxon>Flavobacteriia</taxon>
        <taxon>Flavobacteriales</taxon>
        <taxon>Flavobacteriaceae</taxon>
        <taxon>Aquimarina</taxon>
    </lineage>
</organism>
<protein>
    <recommendedName>
        <fullName evidence="6">Por secretion system C-terminal sorting domain-containing protein</fullName>
    </recommendedName>
</protein>
<evidence type="ECO:0000256" key="3">
    <source>
        <dbReference type="SAM" id="SignalP"/>
    </source>
</evidence>
<keyword evidence="5" id="KW-1185">Reference proteome</keyword>
<keyword evidence="2" id="KW-0106">Calcium</keyword>
<dbReference type="SUPFAM" id="SSF103647">
    <property type="entry name" value="TSP type-3 repeat"/>
    <property type="match status" value="1"/>
</dbReference>
<keyword evidence="1 3" id="KW-0732">Signal</keyword>
<evidence type="ECO:0000256" key="1">
    <source>
        <dbReference type="ARBA" id="ARBA00022729"/>
    </source>
</evidence>
<evidence type="ECO:0000256" key="2">
    <source>
        <dbReference type="ARBA" id="ARBA00022837"/>
    </source>
</evidence>
<dbReference type="EMBL" id="BAAAGE010000001">
    <property type="protein sequence ID" value="GAA0712701.1"/>
    <property type="molecule type" value="Genomic_DNA"/>
</dbReference>
<sequence length="418" mass="46887">MMKTKTKNYILLLTFLTLSISLSAQSHKYHRLVKLGTSLTDNIINSVCNNQDFDVPTLKVNIRLNTPLAVGKIYLINITDGDLSIPYNTPTYYLVELASNSSNSDAENIITAPIGLPEFIFCDSDGDEVSDEDDNCPTIPNTDQKDLDGDGIGDVCDNQDNRDFDNDGVENYEDQCPNEAGPASNNGCPFPDLITANLTIKTKTATGGSITYDYDKITYTPPLFYNKSAEFSVKVKNKGAGKTNRSCELHVVIAANKNSYPDWNPGEAQPYVYRDFTVPVLESGEEKTFKFTENMFDYMGSIPLYDEVTYYMFFHIDWREVTNEPPSAFSNNINRYAFKYIKDKSSGGIGIIVPIDSDFDSKSSISNRSYNVAIFDLQGILIKQKTVANEQEEQTLIQELPKGFYIIKNDQRTYKVAK</sequence>
<dbReference type="PANTHER" id="PTHR10199:SF119">
    <property type="entry name" value="RE20510P"/>
    <property type="match status" value="1"/>
</dbReference>
<evidence type="ECO:0000313" key="5">
    <source>
        <dbReference type="Proteomes" id="UP001501758"/>
    </source>
</evidence>
<dbReference type="NCBIfam" id="TIGR04183">
    <property type="entry name" value="Por_Secre_tail"/>
    <property type="match status" value="1"/>
</dbReference>
<dbReference type="PANTHER" id="PTHR10199">
    <property type="entry name" value="THROMBOSPONDIN"/>
    <property type="match status" value="1"/>
</dbReference>
<name>A0ABP3TMZ7_9FLAO</name>
<feature type="signal peptide" evidence="3">
    <location>
        <begin position="1"/>
        <end position="24"/>
    </location>
</feature>
<evidence type="ECO:0008006" key="6">
    <source>
        <dbReference type="Google" id="ProtNLM"/>
    </source>
</evidence>
<feature type="chain" id="PRO_5047357294" description="Por secretion system C-terminal sorting domain-containing protein" evidence="3">
    <location>
        <begin position="25"/>
        <end position="418"/>
    </location>
</feature>
<dbReference type="InterPro" id="IPR003367">
    <property type="entry name" value="Thrombospondin_3-like_rpt"/>
</dbReference>
<dbReference type="Gene3D" id="4.10.1080.10">
    <property type="entry name" value="TSP type-3 repeat"/>
    <property type="match status" value="1"/>
</dbReference>
<dbReference type="Pfam" id="PF02412">
    <property type="entry name" value="TSP_3"/>
    <property type="match status" value="2"/>
</dbReference>
<proteinExistence type="predicted"/>
<gene>
    <name evidence="4" type="ORF">GCM10009430_03410</name>
</gene>
<comment type="caution">
    <text evidence="4">The sequence shown here is derived from an EMBL/GenBank/DDBJ whole genome shotgun (WGS) entry which is preliminary data.</text>
</comment>
<evidence type="ECO:0000313" key="4">
    <source>
        <dbReference type="EMBL" id="GAA0712701.1"/>
    </source>
</evidence>
<accession>A0ABP3TMZ7</accession>
<dbReference type="Proteomes" id="UP001501758">
    <property type="component" value="Unassembled WGS sequence"/>
</dbReference>
<reference evidence="5" key="1">
    <citation type="journal article" date="2019" name="Int. J. Syst. Evol. Microbiol.">
        <title>The Global Catalogue of Microorganisms (GCM) 10K type strain sequencing project: providing services to taxonomists for standard genome sequencing and annotation.</title>
        <authorList>
            <consortium name="The Broad Institute Genomics Platform"/>
            <consortium name="The Broad Institute Genome Sequencing Center for Infectious Disease"/>
            <person name="Wu L."/>
            <person name="Ma J."/>
        </authorList>
    </citation>
    <scope>NUCLEOTIDE SEQUENCE [LARGE SCALE GENOMIC DNA]</scope>
    <source>
        <strain evidence="5">JCM 15974</strain>
    </source>
</reference>
<dbReference type="InterPro" id="IPR026444">
    <property type="entry name" value="Secre_tail"/>
</dbReference>
<dbReference type="InterPro" id="IPR028974">
    <property type="entry name" value="TSP_type-3_rpt"/>
</dbReference>